<feature type="transmembrane region" description="Helical" evidence="7">
    <location>
        <begin position="60"/>
        <end position="83"/>
    </location>
</feature>
<dbReference type="SMART" id="SM00388">
    <property type="entry name" value="HisKA"/>
    <property type="match status" value="1"/>
</dbReference>
<dbReference type="SUPFAM" id="SSF47384">
    <property type="entry name" value="Homodimeric domain of signal transducing histidine kinase"/>
    <property type="match status" value="1"/>
</dbReference>
<dbReference type="SMART" id="SM00387">
    <property type="entry name" value="HATPase_c"/>
    <property type="match status" value="1"/>
</dbReference>
<feature type="transmembrane region" description="Helical" evidence="7">
    <location>
        <begin position="162"/>
        <end position="180"/>
    </location>
</feature>
<dbReference type="Gene3D" id="3.30.565.10">
    <property type="entry name" value="Histidine kinase-like ATPase, C-terminal domain"/>
    <property type="match status" value="1"/>
</dbReference>
<keyword evidence="7" id="KW-0472">Membrane</keyword>
<evidence type="ECO:0000256" key="7">
    <source>
        <dbReference type="SAM" id="Phobius"/>
    </source>
</evidence>
<protein>
    <recommendedName>
        <fullName evidence="2">histidine kinase</fullName>
        <ecNumber evidence="2">2.7.13.3</ecNumber>
    </recommendedName>
</protein>
<evidence type="ECO:0000256" key="4">
    <source>
        <dbReference type="ARBA" id="ARBA00022679"/>
    </source>
</evidence>
<feature type="transmembrane region" description="Helical" evidence="7">
    <location>
        <begin position="95"/>
        <end position="113"/>
    </location>
</feature>
<feature type="transmembrane region" description="Helical" evidence="7">
    <location>
        <begin position="35"/>
        <end position="54"/>
    </location>
</feature>
<dbReference type="CDD" id="cd00082">
    <property type="entry name" value="HisKA"/>
    <property type="match status" value="1"/>
</dbReference>
<dbReference type="InterPro" id="IPR050736">
    <property type="entry name" value="Sensor_HK_Regulatory"/>
</dbReference>
<evidence type="ECO:0000256" key="5">
    <source>
        <dbReference type="ARBA" id="ARBA00022777"/>
    </source>
</evidence>
<feature type="transmembrane region" description="Helical" evidence="7">
    <location>
        <begin position="248"/>
        <end position="268"/>
    </location>
</feature>
<accession>A0A2W5TPM5</accession>
<dbReference type="Pfam" id="PF00512">
    <property type="entry name" value="HisKA"/>
    <property type="match status" value="1"/>
</dbReference>
<reference evidence="9 10" key="1">
    <citation type="submission" date="2017-08" db="EMBL/GenBank/DDBJ databases">
        <title>Infants hospitalized years apart are colonized by the same room-sourced microbial strains.</title>
        <authorList>
            <person name="Brooks B."/>
            <person name="Olm M.R."/>
            <person name="Firek B.A."/>
            <person name="Baker R."/>
            <person name="Thomas B.C."/>
            <person name="Morowitz M.J."/>
            <person name="Banfield J.F."/>
        </authorList>
    </citation>
    <scope>NUCLEOTIDE SEQUENCE [LARGE SCALE GENOMIC DNA]</scope>
    <source>
        <strain evidence="9">S2_003_000_R2_14</strain>
    </source>
</reference>
<dbReference type="PRINTS" id="PR00344">
    <property type="entry name" value="BCTRLSENSOR"/>
</dbReference>
<evidence type="ECO:0000256" key="2">
    <source>
        <dbReference type="ARBA" id="ARBA00012438"/>
    </source>
</evidence>
<feature type="domain" description="Histidine kinase" evidence="8">
    <location>
        <begin position="290"/>
        <end position="500"/>
    </location>
</feature>
<comment type="caution">
    <text evidence="9">The sequence shown here is derived from an EMBL/GenBank/DDBJ whole genome shotgun (WGS) entry which is preliminary data.</text>
</comment>
<organism evidence="9 10">
    <name type="scientific">Archangium gephyra</name>
    <dbReference type="NCBI Taxonomy" id="48"/>
    <lineage>
        <taxon>Bacteria</taxon>
        <taxon>Pseudomonadati</taxon>
        <taxon>Myxococcota</taxon>
        <taxon>Myxococcia</taxon>
        <taxon>Myxococcales</taxon>
        <taxon>Cystobacterineae</taxon>
        <taxon>Archangiaceae</taxon>
        <taxon>Archangium</taxon>
    </lineage>
</organism>
<dbReference type="CDD" id="cd00075">
    <property type="entry name" value="HATPase"/>
    <property type="match status" value="1"/>
</dbReference>
<feature type="transmembrane region" description="Helical" evidence="7">
    <location>
        <begin position="6"/>
        <end position="23"/>
    </location>
</feature>
<dbReference type="InterPro" id="IPR036890">
    <property type="entry name" value="HATPase_C_sf"/>
</dbReference>
<keyword evidence="6" id="KW-0902">Two-component regulatory system</keyword>
<keyword evidence="5 9" id="KW-0418">Kinase</keyword>
<dbReference type="InterPro" id="IPR036097">
    <property type="entry name" value="HisK_dim/P_sf"/>
</dbReference>
<dbReference type="PROSITE" id="PS50109">
    <property type="entry name" value="HIS_KIN"/>
    <property type="match status" value="1"/>
</dbReference>
<feature type="transmembrane region" description="Helical" evidence="7">
    <location>
        <begin position="192"/>
        <end position="211"/>
    </location>
</feature>
<proteinExistence type="predicted"/>
<dbReference type="PANTHER" id="PTHR43711">
    <property type="entry name" value="TWO-COMPONENT HISTIDINE KINASE"/>
    <property type="match status" value="1"/>
</dbReference>
<evidence type="ECO:0000256" key="3">
    <source>
        <dbReference type="ARBA" id="ARBA00022553"/>
    </source>
</evidence>
<dbReference type="Proteomes" id="UP000249061">
    <property type="component" value="Unassembled WGS sequence"/>
</dbReference>
<dbReference type="InterPro" id="IPR004358">
    <property type="entry name" value="Sig_transdc_His_kin-like_C"/>
</dbReference>
<evidence type="ECO:0000259" key="8">
    <source>
        <dbReference type="PROSITE" id="PS50109"/>
    </source>
</evidence>
<keyword evidence="3" id="KW-0597">Phosphoprotein</keyword>
<dbReference type="PANTHER" id="PTHR43711:SF28">
    <property type="entry name" value="SENSOR HISTIDINE KINASE YXDK"/>
    <property type="match status" value="1"/>
</dbReference>
<sequence>MNSWAAVHVLAATSGLVVAALALSRGSPSPLRRPLALLGAVQFAWNAASTGLQLTRHEAYSWLGTIAAPFFPPLALYFVLIFVGRRTRRRTLLRASWVFFVAQSLCSLVELIIPGEQLPGGLVVTAEVLLVTSLPLAAWGIVEVALHLKRVTTPLERNRSQVLLFAIVVVVALLVTDPLADMGLQLPRLSALGSFTFNVLLLHLTLGLGLFKSERPRRVALGQAVVVGLLFATSYLVFYLAFQDRMGVLITALTALSLVLAIITWLFVNSASAAKVGLERFATLGRFSAQMAHDLKNPLAAAIGASEYLAEELRRDGREDTRAMSELVVQQLQRLGTVIDRYQRLSRLEAQRAPTDVNALVTKVLSLQSFAAGHGIAIDTRLTQPAPRPAIDADLLASALENLVKNGIEAMPKGGTLTVSTDVQRDDEARVVIAVRDTGTGLDARALEQAFEPFFTTKATGSGLGLAFVREVAQAHGGDVGLVSREGAGTTVSLWIPADIDSNE</sequence>
<keyword evidence="7" id="KW-1133">Transmembrane helix</keyword>
<keyword evidence="7" id="KW-0812">Transmembrane</keyword>
<dbReference type="InterPro" id="IPR005467">
    <property type="entry name" value="His_kinase_dom"/>
</dbReference>
<dbReference type="EMBL" id="QFQP01000010">
    <property type="protein sequence ID" value="PZR13285.1"/>
    <property type="molecule type" value="Genomic_DNA"/>
</dbReference>
<feature type="transmembrane region" description="Helical" evidence="7">
    <location>
        <begin position="223"/>
        <end position="242"/>
    </location>
</feature>
<dbReference type="Gene3D" id="1.10.287.130">
    <property type="match status" value="1"/>
</dbReference>
<evidence type="ECO:0000313" key="9">
    <source>
        <dbReference type="EMBL" id="PZR13285.1"/>
    </source>
</evidence>
<feature type="transmembrane region" description="Helical" evidence="7">
    <location>
        <begin position="119"/>
        <end position="142"/>
    </location>
</feature>
<keyword evidence="4" id="KW-0808">Transferase</keyword>
<dbReference type="AlphaFoldDB" id="A0A2W5TPM5"/>
<dbReference type="EC" id="2.7.13.3" evidence="2"/>
<evidence type="ECO:0000313" key="10">
    <source>
        <dbReference type="Proteomes" id="UP000249061"/>
    </source>
</evidence>
<dbReference type="SUPFAM" id="SSF55874">
    <property type="entry name" value="ATPase domain of HSP90 chaperone/DNA topoisomerase II/histidine kinase"/>
    <property type="match status" value="1"/>
</dbReference>
<dbReference type="Pfam" id="PF02518">
    <property type="entry name" value="HATPase_c"/>
    <property type="match status" value="1"/>
</dbReference>
<evidence type="ECO:0000256" key="1">
    <source>
        <dbReference type="ARBA" id="ARBA00000085"/>
    </source>
</evidence>
<name>A0A2W5TPM5_9BACT</name>
<dbReference type="InterPro" id="IPR003661">
    <property type="entry name" value="HisK_dim/P_dom"/>
</dbReference>
<gene>
    <name evidence="9" type="ORF">DI536_13450</name>
</gene>
<comment type="catalytic activity">
    <reaction evidence="1">
        <text>ATP + protein L-histidine = ADP + protein N-phospho-L-histidine.</text>
        <dbReference type="EC" id="2.7.13.3"/>
    </reaction>
</comment>
<dbReference type="GO" id="GO:0000155">
    <property type="term" value="F:phosphorelay sensor kinase activity"/>
    <property type="evidence" value="ECO:0007669"/>
    <property type="project" value="InterPro"/>
</dbReference>
<evidence type="ECO:0000256" key="6">
    <source>
        <dbReference type="ARBA" id="ARBA00023012"/>
    </source>
</evidence>
<dbReference type="InterPro" id="IPR003594">
    <property type="entry name" value="HATPase_dom"/>
</dbReference>